<reference evidence="15 16" key="1">
    <citation type="journal article" date="2023" name="G3 (Bethesda)">
        <title>A chromosome-length genome assembly and annotation of blackberry (Rubus argutus, cv. 'Hillquist').</title>
        <authorList>
            <person name="Bruna T."/>
            <person name="Aryal R."/>
            <person name="Dudchenko O."/>
            <person name="Sargent D.J."/>
            <person name="Mead D."/>
            <person name="Buti M."/>
            <person name="Cavallini A."/>
            <person name="Hytonen T."/>
            <person name="Andres J."/>
            <person name="Pham M."/>
            <person name="Weisz D."/>
            <person name="Mascagni F."/>
            <person name="Usai G."/>
            <person name="Natali L."/>
            <person name="Bassil N."/>
            <person name="Fernandez G.E."/>
            <person name="Lomsadze A."/>
            <person name="Armour M."/>
            <person name="Olukolu B."/>
            <person name="Poorten T."/>
            <person name="Britton C."/>
            <person name="Davik J."/>
            <person name="Ashrafi H."/>
            <person name="Aiden E.L."/>
            <person name="Borodovsky M."/>
            <person name="Worthington M."/>
        </authorList>
    </citation>
    <scope>NUCLEOTIDE SEQUENCE [LARGE SCALE GENOMIC DNA]</scope>
    <source>
        <strain evidence="15">PI 553951</strain>
    </source>
</reference>
<keyword evidence="11" id="KW-0472">Membrane</keyword>
<feature type="region of interest" description="Disordered" evidence="13">
    <location>
        <begin position="343"/>
        <end position="362"/>
    </location>
</feature>
<sequence length="362" mass="41227">MSSILLRSRLVSLVSKRSRRLLSSDVASNPPKEPLIAAETIVSNRTPPPPPPPPPSAPASSASARKPWNFLKYSLIGALTGATASVAYVSYAYSLDEIDERTKTLRTALTINETPDDAPALDKFISMLYCAAISVPAKAAEAYLDARRAIEDQVRGYTEPYAEKLLPDLHPLEKHVYTLVLDLQETLLYSYWTREKGWQTIKRPGVDAFLEHLAQYYEIIVFSDYSNMYVDPVMERLDPKHCVRYRLGKAATKYQDGVHYRDLSKLNRDPKKIIYLSAHARENSLQPENGAVIKPYKSELDDTALVDFIPFLEFVARNPPADIRQVLASYEGHEIPAEFIRRSKEHQRKMQEQKQHGRLWRR</sequence>
<evidence type="ECO:0000256" key="9">
    <source>
        <dbReference type="ARBA" id="ARBA00023010"/>
    </source>
</evidence>
<comment type="subcellular location">
    <subcellularLocation>
        <location evidence="1 12">Mitochondrion inner membrane</location>
        <topology evidence="1 12">Single-pass membrane protein</topology>
    </subcellularLocation>
</comment>
<keyword evidence="4" id="KW-0812">Transmembrane</keyword>
<keyword evidence="10 12" id="KW-0496">Mitochondrion</keyword>
<accession>A0AAW1XSV7</accession>
<dbReference type="AlphaFoldDB" id="A0AAW1XSV7"/>
<keyword evidence="7 12" id="KW-0809">Transit peptide</keyword>
<comment type="similarity">
    <text evidence="2 12">Belongs to the TIM50 family.</text>
</comment>
<dbReference type="Proteomes" id="UP001457282">
    <property type="component" value="Unassembled WGS sequence"/>
</dbReference>
<evidence type="ECO:0000256" key="13">
    <source>
        <dbReference type="SAM" id="MobiDB-lite"/>
    </source>
</evidence>
<keyword evidence="6 12" id="KW-0653">Protein transport</keyword>
<dbReference type="InterPro" id="IPR004274">
    <property type="entry name" value="FCP1_dom"/>
</dbReference>
<keyword evidence="3 12" id="KW-0813">Transport</keyword>
<feature type="domain" description="FCP1 homology" evidence="14">
    <location>
        <begin position="172"/>
        <end position="315"/>
    </location>
</feature>
<evidence type="ECO:0000256" key="12">
    <source>
        <dbReference type="RuleBase" id="RU365079"/>
    </source>
</evidence>
<evidence type="ECO:0000256" key="2">
    <source>
        <dbReference type="ARBA" id="ARBA00006344"/>
    </source>
</evidence>
<evidence type="ECO:0000256" key="10">
    <source>
        <dbReference type="ARBA" id="ARBA00023128"/>
    </source>
</evidence>
<feature type="compositionally biased region" description="Pro residues" evidence="13">
    <location>
        <begin position="46"/>
        <end position="57"/>
    </location>
</feature>
<evidence type="ECO:0000259" key="14">
    <source>
        <dbReference type="PROSITE" id="PS50969"/>
    </source>
</evidence>
<dbReference type="Pfam" id="PF03031">
    <property type="entry name" value="NIF"/>
    <property type="match status" value="1"/>
</dbReference>
<evidence type="ECO:0000313" key="16">
    <source>
        <dbReference type="Proteomes" id="UP001457282"/>
    </source>
</evidence>
<comment type="subunit">
    <text evidence="12">Component of the TIM23 complex.</text>
</comment>
<evidence type="ECO:0000256" key="3">
    <source>
        <dbReference type="ARBA" id="ARBA00022448"/>
    </source>
</evidence>
<protein>
    <recommendedName>
        <fullName evidence="12">Mitochondrial import inner membrane translocase subunit TIM50</fullName>
    </recommendedName>
</protein>
<name>A0AAW1XSV7_RUBAR</name>
<evidence type="ECO:0000256" key="5">
    <source>
        <dbReference type="ARBA" id="ARBA00022792"/>
    </source>
</evidence>
<evidence type="ECO:0000256" key="7">
    <source>
        <dbReference type="ARBA" id="ARBA00022946"/>
    </source>
</evidence>
<keyword evidence="5" id="KW-0999">Mitochondrion inner membrane</keyword>
<evidence type="ECO:0000256" key="4">
    <source>
        <dbReference type="ARBA" id="ARBA00022692"/>
    </source>
</evidence>
<evidence type="ECO:0000256" key="8">
    <source>
        <dbReference type="ARBA" id="ARBA00022989"/>
    </source>
</evidence>
<keyword evidence="8" id="KW-1133">Transmembrane helix</keyword>
<feature type="region of interest" description="Disordered" evidence="13">
    <location>
        <begin position="22"/>
        <end position="61"/>
    </location>
</feature>
<dbReference type="GO" id="GO:0005744">
    <property type="term" value="C:TIM23 mitochondrial import inner membrane translocase complex"/>
    <property type="evidence" value="ECO:0007669"/>
    <property type="project" value="UniProtKB-UniRule"/>
</dbReference>
<comment type="caution">
    <text evidence="15">The sequence shown here is derived from an EMBL/GenBank/DDBJ whole genome shotgun (WGS) entry which is preliminary data.</text>
</comment>
<dbReference type="InterPro" id="IPR050365">
    <property type="entry name" value="TIM50"/>
</dbReference>
<evidence type="ECO:0000256" key="11">
    <source>
        <dbReference type="ARBA" id="ARBA00023136"/>
    </source>
</evidence>
<dbReference type="Gene3D" id="3.40.50.1000">
    <property type="entry name" value="HAD superfamily/HAD-like"/>
    <property type="match status" value="1"/>
</dbReference>
<dbReference type="InterPro" id="IPR023214">
    <property type="entry name" value="HAD_sf"/>
</dbReference>
<dbReference type="PROSITE" id="PS50969">
    <property type="entry name" value="FCP1"/>
    <property type="match status" value="1"/>
</dbReference>
<organism evidence="15 16">
    <name type="scientific">Rubus argutus</name>
    <name type="common">Southern blackberry</name>
    <dbReference type="NCBI Taxonomy" id="59490"/>
    <lineage>
        <taxon>Eukaryota</taxon>
        <taxon>Viridiplantae</taxon>
        <taxon>Streptophyta</taxon>
        <taxon>Embryophyta</taxon>
        <taxon>Tracheophyta</taxon>
        <taxon>Spermatophyta</taxon>
        <taxon>Magnoliopsida</taxon>
        <taxon>eudicotyledons</taxon>
        <taxon>Gunneridae</taxon>
        <taxon>Pentapetalae</taxon>
        <taxon>rosids</taxon>
        <taxon>fabids</taxon>
        <taxon>Rosales</taxon>
        <taxon>Rosaceae</taxon>
        <taxon>Rosoideae</taxon>
        <taxon>Rosoideae incertae sedis</taxon>
        <taxon>Rubus</taxon>
    </lineage>
</organism>
<evidence type="ECO:0000256" key="1">
    <source>
        <dbReference type="ARBA" id="ARBA00004434"/>
    </source>
</evidence>
<dbReference type="InterPro" id="IPR036412">
    <property type="entry name" value="HAD-like_sf"/>
</dbReference>
<dbReference type="SUPFAM" id="SSF56784">
    <property type="entry name" value="HAD-like"/>
    <property type="match status" value="1"/>
</dbReference>
<keyword evidence="16" id="KW-1185">Reference proteome</keyword>
<proteinExistence type="inferred from homology"/>
<dbReference type="GO" id="GO:0015031">
    <property type="term" value="P:protein transport"/>
    <property type="evidence" value="ECO:0007669"/>
    <property type="project" value="UniProtKB-KW"/>
</dbReference>
<dbReference type="PANTHER" id="PTHR12210">
    <property type="entry name" value="DULLARD PROTEIN PHOSPHATASE"/>
    <property type="match status" value="1"/>
</dbReference>
<comment type="function">
    <text evidence="12">Essential component of the TIM23 complex, a complex that mediates the translocation of transit peptide-containing proteins across the mitochondrial inner membrane.</text>
</comment>
<keyword evidence="9 12" id="KW-0811">Translocation</keyword>
<evidence type="ECO:0000313" key="15">
    <source>
        <dbReference type="EMBL" id="KAK9939803.1"/>
    </source>
</evidence>
<evidence type="ECO:0000256" key="6">
    <source>
        <dbReference type="ARBA" id="ARBA00022927"/>
    </source>
</evidence>
<feature type="compositionally biased region" description="Basic and acidic residues" evidence="13">
    <location>
        <begin position="343"/>
        <end position="355"/>
    </location>
</feature>
<dbReference type="SMART" id="SM00577">
    <property type="entry name" value="CPDc"/>
    <property type="match status" value="1"/>
</dbReference>
<dbReference type="CDD" id="cd07521">
    <property type="entry name" value="HAD_FCP1-like"/>
    <property type="match status" value="1"/>
</dbReference>
<gene>
    <name evidence="15" type="ORF">M0R45_016489</name>
</gene>
<dbReference type="FunFam" id="3.40.50.1000:FF:000019">
    <property type="entry name" value="Mitochondrial import inner membrane translocase subunit TIM50"/>
    <property type="match status" value="1"/>
</dbReference>
<dbReference type="EMBL" id="JBEDUW010000003">
    <property type="protein sequence ID" value="KAK9939803.1"/>
    <property type="molecule type" value="Genomic_DNA"/>
</dbReference>